<keyword evidence="1" id="KW-0812">Transmembrane</keyword>
<feature type="transmembrane region" description="Helical" evidence="1">
    <location>
        <begin position="45"/>
        <end position="69"/>
    </location>
</feature>
<evidence type="ECO:0000313" key="3">
    <source>
        <dbReference type="Proteomes" id="UP000736583"/>
    </source>
</evidence>
<name>A0ABS6F244_9CLOT</name>
<keyword evidence="1" id="KW-0472">Membrane</keyword>
<comment type="caution">
    <text evidence="2">The sequence shown here is derived from an EMBL/GenBank/DDBJ whole genome shotgun (WGS) entry which is preliminary data.</text>
</comment>
<keyword evidence="3" id="KW-1185">Reference proteome</keyword>
<dbReference type="Proteomes" id="UP000736583">
    <property type="component" value="Unassembled WGS sequence"/>
</dbReference>
<organism evidence="2 3">
    <name type="scientific">Clostridium simiarum</name>
    <dbReference type="NCBI Taxonomy" id="2841506"/>
    <lineage>
        <taxon>Bacteria</taxon>
        <taxon>Bacillati</taxon>
        <taxon>Bacillota</taxon>
        <taxon>Clostridia</taxon>
        <taxon>Eubacteriales</taxon>
        <taxon>Clostridiaceae</taxon>
        <taxon>Clostridium</taxon>
    </lineage>
</organism>
<feature type="transmembrane region" description="Helical" evidence="1">
    <location>
        <begin position="75"/>
        <end position="94"/>
    </location>
</feature>
<evidence type="ECO:0000313" key="2">
    <source>
        <dbReference type="EMBL" id="MBU5592450.1"/>
    </source>
</evidence>
<sequence>MKATTVVMLVASIWFIVFGILILASKGFKEKMVLSIKNAKDKEGYIRFNALYNIIIGILGIIIGIANQVVTKDNITLIIFIVVMLGASIIQGNMGKKYR</sequence>
<evidence type="ECO:0008006" key="4">
    <source>
        <dbReference type="Google" id="ProtNLM"/>
    </source>
</evidence>
<protein>
    <recommendedName>
        <fullName evidence="4">DUF3784 domain-containing protein</fullName>
    </recommendedName>
</protein>
<dbReference type="EMBL" id="JAHLQL010000004">
    <property type="protein sequence ID" value="MBU5592450.1"/>
    <property type="molecule type" value="Genomic_DNA"/>
</dbReference>
<proteinExistence type="predicted"/>
<gene>
    <name evidence="2" type="ORF">KQI89_11855</name>
</gene>
<accession>A0ABS6F244</accession>
<feature type="transmembrane region" description="Helical" evidence="1">
    <location>
        <begin position="6"/>
        <end position="24"/>
    </location>
</feature>
<dbReference type="RefSeq" id="WP_032122677.1">
    <property type="nucleotide sequence ID" value="NZ_JAHLQL010000004.1"/>
</dbReference>
<reference evidence="2 3" key="1">
    <citation type="submission" date="2021-06" db="EMBL/GenBank/DDBJ databases">
        <authorList>
            <person name="Sun Q."/>
            <person name="Li D."/>
        </authorList>
    </citation>
    <scope>NUCLEOTIDE SEQUENCE [LARGE SCALE GENOMIC DNA]</scope>
    <source>
        <strain evidence="2 3">MSJ-4</strain>
    </source>
</reference>
<keyword evidence="1" id="KW-1133">Transmembrane helix</keyword>
<evidence type="ECO:0000256" key="1">
    <source>
        <dbReference type="SAM" id="Phobius"/>
    </source>
</evidence>